<name>A0A4C2A677_EUMVA</name>
<evidence type="ECO:0000313" key="2">
    <source>
        <dbReference type="Proteomes" id="UP000299102"/>
    </source>
</evidence>
<reference evidence="1 2" key="1">
    <citation type="journal article" date="2019" name="Commun. Biol.">
        <title>The bagworm genome reveals a unique fibroin gene that provides high tensile strength.</title>
        <authorList>
            <person name="Kono N."/>
            <person name="Nakamura H."/>
            <person name="Ohtoshi R."/>
            <person name="Tomita M."/>
            <person name="Numata K."/>
            <person name="Arakawa K."/>
        </authorList>
    </citation>
    <scope>NUCLEOTIDE SEQUENCE [LARGE SCALE GENOMIC DNA]</scope>
</reference>
<dbReference type="Proteomes" id="UP000299102">
    <property type="component" value="Unassembled WGS sequence"/>
</dbReference>
<proteinExistence type="predicted"/>
<organism evidence="1 2">
    <name type="scientific">Eumeta variegata</name>
    <name type="common">Bagworm moth</name>
    <name type="synonym">Eumeta japonica</name>
    <dbReference type="NCBI Taxonomy" id="151549"/>
    <lineage>
        <taxon>Eukaryota</taxon>
        <taxon>Metazoa</taxon>
        <taxon>Ecdysozoa</taxon>
        <taxon>Arthropoda</taxon>
        <taxon>Hexapoda</taxon>
        <taxon>Insecta</taxon>
        <taxon>Pterygota</taxon>
        <taxon>Neoptera</taxon>
        <taxon>Endopterygota</taxon>
        <taxon>Lepidoptera</taxon>
        <taxon>Glossata</taxon>
        <taxon>Ditrysia</taxon>
        <taxon>Tineoidea</taxon>
        <taxon>Psychidae</taxon>
        <taxon>Oiketicinae</taxon>
        <taxon>Eumeta</taxon>
    </lineage>
</organism>
<protein>
    <submittedName>
        <fullName evidence="1">Uncharacterized protein</fullName>
    </submittedName>
</protein>
<gene>
    <name evidence="1" type="ORF">EVAR_67946_1</name>
</gene>
<keyword evidence="2" id="KW-1185">Reference proteome</keyword>
<dbReference type="AlphaFoldDB" id="A0A4C2A677"/>
<accession>A0A4C2A677</accession>
<dbReference type="EMBL" id="BGZK01002534">
    <property type="protein sequence ID" value="GBP94684.1"/>
    <property type="molecule type" value="Genomic_DNA"/>
</dbReference>
<comment type="caution">
    <text evidence="1">The sequence shown here is derived from an EMBL/GenBank/DDBJ whole genome shotgun (WGS) entry which is preliminary data.</text>
</comment>
<sequence>MVCAHTCAPIRVTLLLISTSGPFSDYRRGSRGGGVCSVFKSTRIAYYNYQVTKFILNIKSGTYLKRMLDSETRTLNRSRCFSTGQGLRTTVGERRLSLLSEDGASDANYAALTTACIAYRLTLIASRNALQFREFRAMCPTWRRGAAAAADADGNAVPKFDRERCDRLLRHQRFSGFFYRLSCSNNRFSTLAVLFSALKGGSCAAR</sequence>
<evidence type="ECO:0000313" key="1">
    <source>
        <dbReference type="EMBL" id="GBP94684.1"/>
    </source>
</evidence>